<dbReference type="PANTHER" id="PTHR30532">
    <property type="entry name" value="IRON III DICITRATE-BINDING PERIPLASMIC PROTEIN"/>
    <property type="match status" value="1"/>
</dbReference>
<keyword evidence="7" id="KW-1185">Reference proteome</keyword>
<feature type="region of interest" description="Disordered" evidence="4">
    <location>
        <begin position="15"/>
        <end position="68"/>
    </location>
</feature>
<proteinExistence type="predicted"/>
<comment type="subcellular location">
    <subcellularLocation>
        <location evidence="1">Cell envelope</location>
    </subcellularLocation>
</comment>
<evidence type="ECO:0000313" key="7">
    <source>
        <dbReference type="Proteomes" id="UP000770586"/>
    </source>
</evidence>
<keyword evidence="3" id="KW-0732">Signal</keyword>
<organism evidence="6 7">
    <name type="scientific">Halorubrum trapanicum</name>
    <dbReference type="NCBI Taxonomy" id="29284"/>
    <lineage>
        <taxon>Archaea</taxon>
        <taxon>Methanobacteriati</taxon>
        <taxon>Methanobacteriota</taxon>
        <taxon>Stenosarchaea group</taxon>
        <taxon>Halobacteria</taxon>
        <taxon>Halobacteriales</taxon>
        <taxon>Haloferacaceae</taxon>
        <taxon>Halorubrum</taxon>
    </lineage>
</organism>
<name>A0A8J7RRN5_9EURY</name>
<dbReference type="RefSeq" id="WP_209546848.1">
    <property type="nucleotide sequence ID" value="NZ_BAAADX010000002.1"/>
</dbReference>
<dbReference type="Proteomes" id="UP000770586">
    <property type="component" value="Unassembled WGS sequence"/>
</dbReference>
<feature type="domain" description="Fe/B12 periplasmic-binding" evidence="5">
    <location>
        <begin position="81"/>
        <end position="369"/>
    </location>
</feature>
<accession>A0A8J7RRN5</accession>
<evidence type="ECO:0000256" key="1">
    <source>
        <dbReference type="ARBA" id="ARBA00004196"/>
    </source>
</evidence>
<dbReference type="Gene3D" id="3.40.50.1980">
    <property type="entry name" value="Nitrogenase molybdenum iron protein domain"/>
    <property type="match status" value="2"/>
</dbReference>
<dbReference type="EMBL" id="JAGGKE010000006">
    <property type="protein sequence ID" value="MBP1902097.1"/>
    <property type="molecule type" value="Genomic_DNA"/>
</dbReference>
<reference evidence="6 7" key="1">
    <citation type="submission" date="2021-03" db="EMBL/GenBank/DDBJ databases">
        <title>Genomic Encyclopedia of Type Strains, Phase IV (KMG-IV): sequencing the most valuable type-strain genomes for metagenomic binning, comparative biology and taxonomic classification.</title>
        <authorList>
            <person name="Goeker M."/>
        </authorList>
    </citation>
    <scope>NUCLEOTIDE SEQUENCE [LARGE SCALE GENOMIC DNA]</scope>
    <source>
        <strain evidence="6 7">DSM 12287</strain>
    </source>
</reference>
<evidence type="ECO:0000256" key="3">
    <source>
        <dbReference type="ARBA" id="ARBA00022729"/>
    </source>
</evidence>
<dbReference type="SUPFAM" id="SSF53807">
    <property type="entry name" value="Helical backbone' metal receptor"/>
    <property type="match status" value="1"/>
</dbReference>
<keyword evidence="2" id="KW-0813">Transport</keyword>
<feature type="compositionally biased region" description="Low complexity" evidence="4">
    <location>
        <begin position="36"/>
        <end position="45"/>
    </location>
</feature>
<evidence type="ECO:0000259" key="5">
    <source>
        <dbReference type="PROSITE" id="PS50983"/>
    </source>
</evidence>
<evidence type="ECO:0000256" key="4">
    <source>
        <dbReference type="SAM" id="MobiDB-lite"/>
    </source>
</evidence>
<dbReference type="PROSITE" id="PS51257">
    <property type="entry name" value="PROKAR_LIPOPROTEIN"/>
    <property type="match status" value="1"/>
</dbReference>
<evidence type="ECO:0000313" key="6">
    <source>
        <dbReference type="EMBL" id="MBP1902097.1"/>
    </source>
</evidence>
<dbReference type="Pfam" id="PF01497">
    <property type="entry name" value="Peripla_BP_2"/>
    <property type="match status" value="1"/>
</dbReference>
<feature type="compositionally biased region" description="Polar residues" evidence="4">
    <location>
        <begin position="22"/>
        <end position="35"/>
    </location>
</feature>
<gene>
    <name evidence="6" type="ORF">J2744_001780</name>
</gene>
<dbReference type="InterPro" id="IPR051313">
    <property type="entry name" value="Bact_iron-sidero_bind"/>
</dbReference>
<dbReference type="PROSITE" id="PS50983">
    <property type="entry name" value="FE_B12_PBP"/>
    <property type="match status" value="1"/>
</dbReference>
<dbReference type="AlphaFoldDB" id="A0A8J7RRN5"/>
<feature type="compositionally biased region" description="Acidic residues" evidence="4">
    <location>
        <begin position="46"/>
        <end position="62"/>
    </location>
</feature>
<dbReference type="InterPro" id="IPR002491">
    <property type="entry name" value="ABC_transptr_periplasmic_BD"/>
</dbReference>
<dbReference type="PANTHER" id="PTHR30532:SF1">
    <property type="entry name" value="IRON(3+)-HYDROXAMATE-BINDING PROTEIN FHUD"/>
    <property type="match status" value="1"/>
</dbReference>
<dbReference type="OrthoDB" id="304381at2157"/>
<protein>
    <submittedName>
        <fullName evidence="6">Iron complex transport system substrate-binding protein</fullName>
    </submittedName>
</protein>
<sequence length="396" mass="44340">MQRRKYLAVSGSLFAGGVAGCTSDSSDAGNSQPASENDTTGQQQENETESETSSESDSESESDSYSVTVQPYGSHTFEEVPETYLTQNWIDFGMAFNIAPKATGGFISPNTKFYDLLPGVEWNPDEITQVEGRSNYSKETFYQVDPDVILVDPRHMEYWADWNDQDIQEIANNVAPFLGSQLHTPIMGEDPYYDMYEAFEKVAQIFQRQEQFAAWEQFHNEVLDEVQSRLPPEEERPTATLLINGIQPDSGNFTPANINGKRKDTHTLRQLGVKDAFADMSVDGQVGYEALLQVDPDYIVEPSLSRGTYDRLRNQILSGFQNNNKGSQLTAIQNENVVRVAGTFMGPIIELFSLEAGAKQIYPEEFGEWPGPVGELSEDEQLFDRDRLTDIILGNV</sequence>
<comment type="caution">
    <text evidence="6">The sequence shown here is derived from an EMBL/GenBank/DDBJ whole genome shotgun (WGS) entry which is preliminary data.</text>
</comment>
<evidence type="ECO:0000256" key="2">
    <source>
        <dbReference type="ARBA" id="ARBA00022448"/>
    </source>
</evidence>